<sequence>MPVITISMGTGQADAEQKKTIIQDFTARAVEIMGLPPQSFTVLINELSHDAVGVGGTTLKEKFAAQK</sequence>
<dbReference type="OrthoDB" id="9804803at2"/>
<dbReference type="Pfam" id="PF01361">
    <property type="entry name" value="Tautomerase"/>
    <property type="match status" value="1"/>
</dbReference>
<dbReference type="STRING" id="1429043.X474_01310"/>
<reference evidence="4 5" key="1">
    <citation type="submission" date="2013-11" db="EMBL/GenBank/DDBJ databases">
        <title>Metagenomic analysis of a methanogenic consortium involved in long chain n-alkane degradation.</title>
        <authorList>
            <person name="Davidova I.A."/>
            <person name="Callaghan A.V."/>
            <person name="Wawrik B."/>
            <person name="Pruitt S."/>
            <person name="Marks C."/>
            <person name="Duncan K.E."/>
            <person name="Suflita J.M."/>
        </authorList>
    </citation>
    <scope>NUCLEOTIDE SEQUENCE [LARGE SCALE GENOMIC DNA]</scope>
    <source>
        <strain evidence="4 5">SPR</strain>
    </source>
</reference>
<dbReference type="Gene3D" id="3.30.429.10">
    <property type="entry name" value="Macrophage Migration Inhibitory Factor"/>
    <property type="match status" value="1"/>
</dbReference>
<evidence type="ECO:0000259" key="3">
    <source>
        <dbReference type="Pfam" id="PF01361"/>
    </source>
</evidence>
<dbReference type="NCBIfam" id="NF041920">
    <property type="entry name" value="DmpI"/>
    <property type="match status" value="1"/>
</dbReference>
<dbReference type="PANTHER" id="PTHR35530">
    <property type="entry name" value="TAUTOMERASE-RELATED"/>
    <property type="match status" value="1"/>
</dbReference>
<dbReference type="AlphaFoldDB" id="A0A0D2K2T3"/>
<dbReference type="EMBL" id="AZAC01000001">
    <property type="protein sequence ID" value="KIX15925.1"/>
    <property type="molecule type" value="Genomic_DNA"/>
</dbReference>
<feature type="domain" description="4-oxalocrotonate tautomerase-like" evidence="3">
    <location>
        <begin position="2"/>
        <end position="61"/>
    </location>
</feature>
<dbReference type="InterPro" id="IPR004370">
    <property type="entry name" value="4-OT-like_dom"/>
</dbReference>
<keyword evidence="2" id="KW-0413">Isomerase</keyword>
<proteinExistence type="inferred from homology"/>
<evidence type="ECO:0000313" key="5">
    <source>
        <dbReference type="Proteomes" id="UP000032233"/>
    </source>
</evidence>
<dbReference type="InParanoid" id="A0A0D2K2T3"/>
<comment type="caution">
    <text evidence="4">The sequence shown here is derived from an EMBL/GenBank/DDBJ whole genome shotgun (WGS) entry which is preliminary data.</text>
</comment>
<evidence type="ECO:0000256" key="1">
    <source>
        <dbReference type="ARBA" id="ARBA00006723"/>
    </source>
</evidence>
<dbReference type="InterPro" id="IPR014347">
    <property type="entry name" value="Tautomerase/MIF_sf"/>
</dbReference>
<keyword evidence="5" id="KW-1185">Reference proteome</keyword>
<evidence type="ECO:0000313" key="4">
    <source>
        <dbReference type="EMBL" id="KIX15925.1"/>
    </source>
</evidence>
<dbReference type="PANTHER" id="PTHR35530:SF2">
    <property type="entry name" value="BSL4019 PROTEIN"/>
    <property type="match status" value="1"/>
</dbReference>
<dbReference type="SUPFAM" id="SSF55331">
    <property type="entry name" value="Tautomerase/MIF"/>
    <property type="match status" value="1"/>
</dbReference>
<organism evidence="4 5">
    <name type="scientific">Dethiosulfatarculus sandiegensis</name>
    <dbReference type="NCBI Taxonomy" id="1429043"/>
    <lineage>
        <taxon>Bacteria</taxon>
        <taxon>Pseudomonadati</taxon>
        <taxon>Thermodesulfobacteriota</taxon>
        <taxon>Desulfarculia</taxon>
        <taxon>Desulfarculales</taxon>
        <taxon>Desulfarculaceae</taxon>
        <taxon>Dethiosulfatarculus</taxon>
    </lineage>
</organism>
<name>A0A0D2K2T3_9BACT</name>
<accession>A0A0D2K2T3</accession>
<dbReference type="GO" id="GO:0016853">
    <property type="term" value="F:isomerase activity"/>
    <property type="evidence" value="ECO:0007669"/>
    <property type="project" value="UniProtKB-KW"/>
</dbReference>
<comment type="similarity">
    <text evidence="1">Belongs to the 4-oxalocrotonate tautomerase family.</text>
</comment>
<dbReference type="Proteomes" id="UP000032233">
    <property type="component" value="Unassembled WGS sequence"/>
</dbReference>
<evidence type="ECO:0000256" key="2">
    <source>
        <dbReference type="ARBA" id="ARBA00023235"/>
    </source>
</evidence>
<dbReference type="RefSeq" id="WP_044346204.1">
    <property type="nucleotide sequence ID" value="NZ_AZAC01000001.1"/>
</dbReference>
<protein>
    <submittedName>
        <fullName evidence="4">4-oxalocrotonate tautomerase</fullName>
    </submittedName>
</protein>
<gene>
    <name evidence="4" type="ORF">X474_01310</name>
</gene>